<evidence type="ECO:0000313" key="8">
    <source>
        <dbReference type="Proteomes" id="UP000242418"/>
    </source>
</evidence>
<comment type="caution">
    <text evidence="7">The sequence shown here is derived from an EMBL/GenBank/DDBJ whole genome shotgun (WGS) entry which is preliminary data.</text>
</comment>
<dbReference type="RefSeq" id="WP_090252907.1">
    <property type="nucleotide sequence ID" value="NZ_FMTL01000002.1"/>
</dbReference>
<keyword evidence="1" id="KW-0547">Nucleotide-binding</keyword>
<dbReference type="PANTHER" id="PTHR32071:SF21">
    <property type="entry name" value="TRANSCRIPTIONAL REGULATORY PROTEIN FLGR"/>
    <property type="match status" value="1"/>
</dbReference>
<dbReference type="InterPro" id="IPR003593">
    <property type="entry name" value="AAA+_ATPase"/>
</dbReference>
<dbReference type="AlphaFoldDB" id="A0AB37Z9F5"/>
<evidence type="ECO:0000313" key="7">
    <source>
        <dbReference type="EMBL" id="SCW66254.1"/>
    </source>
</evidence>
<gene>
    <name evidence="7" type="ORF">SAMN05216370_2595</name>
</gene>
<dbReference type="Pfam" id="PF00158">
    <property type="entry name" value="Sigma54_activat"/>
    <property type="match status" value="1"/>
</dbReference>
<evidence type="ECO:0000256" key="1">
    <source>
        <dbReference type="ARBA" id="ARBA00022741"/>
    </source>
</evidence>
<dbReference type="Gene3D" id="3.40.50.300">
    <property type="entry name" value="P-loop containing nucleotide triphosphate hydrolases"/>
    <property type="match status" value="1"/>
</dbReference>
<dbReference type="InterPro" id="IPR002078">
    <property type="entry name" value="Sigma_54_int"/>
</dbReference>
<keyword evidence="3" id="KW-0805">Transcription regulation</keyword>
<dbReference type="GO" id="GO:0006355">
    <property type="term" value="P:regulation of DNA-templated transcription"/>
    <property type="evidence" value="ECO:0007669"/>
    <property type="project" value="InterPro"/>
</dbReference>
<dbReference type="InterPro" id="IPR025662">
    <property type="entry name" value="Sigma_54_int_dom_ATP-bd_1"/>
</dbReference>
<name>A0AB37Z9F5_9PSED</name>
<evidence type="ECO:0000256" key="2">
    <source>
        <dbReference type="ARBA" id="ARBA00022840"/>
    </source>
</evidence>
<dbReference type="PROSITE" id="PS00675">
    <property type="entry name" value="SIGMA54_INTERACT_1"/>
    <property type="match status" value="1"/>
</dbReference>
<keyword evidence="4" id="KW-0238">DNA-binding</keyword>
<keyword evidence="2" id="KW-0067">ATP-binding</keyword>
<dbReference type="InterPro" id="IPR025943">
    <property type="entry name" value="Sigma_54_int_dom_ATP-bd_2"/>
</dbReference>
<accession>A0AB37Z9F5</accession>
<dbReference type="PANTHER" id="PTHR32071">
    <property type="entry name" value="TRANSCRIPTIONAL REGULATORY PROTEIN"/>
    <property type="match status" value="1"/>
</dbReference>
<dbReference type="GO" id="GO:0003677">
    <property type="term" value="F:DNA binding"/>
    <property type="evidence" value="ECO:0007669"/>
    <property type="project" value="UniProtKB-KW"/>
</dbReference>
<proteinExistence type="predicted"/>
<dbReference type="SUPFAM" id="SSF52540">
    <property type="entry name" value="P-loop containing nucleoside triphosphate hydrolases"/>
    <property type="match status" value="1"/>
</dbReference>
<feature type="domain" description="Sigma-54 factor interaction" evidence="6">
    <location>
        <begin position="29"/>
        <end position="257"/>
    </location>
</feature>
<keyword evidence="8" id="KW-1185">Reference proteome</keyword>
<evidence type="ECO:0000256" key="4">
    <source>
        <dbReference type="ARBA" id="ARBA00023125"/>
    </source>
</evidence>
<dbReference type="InterPro" id="IPR058031">
    <property type="entry name" value="AAA_lid_NorR"/>
</dbReference>
<organism evidence="7 8">
    <name type="scientific">Pseudomonas peli</name>
    <dbReference type="NCBI Taxonomy" id="592361"/>
    <lineage>
        <taxon>Bacteria</taxon>
        <taxon>Pseudomonadati</taxon>
        <taxon>Pseudomonadota</taxon>
        <taxon>Gammaproteobacteria</taxon>
        <taxon>Pseudomonadales</taxon>
        <taxon>Pseudomonadaceae</taxon>
        <taxon>Pseudomonas</taxon>
    </lineage>
</organism>
<evidence type="ECO:0000259" key="6">
    <source>
        <dbReference type="PROSITE" id="PS50045"/>
    </source>
</evidence>
<sequence>MSQNTFGGQPLLTFPDAEKSPLSIRAKALVFIDPRSRQLRDQVELLATQSLPLLIEGETGTGKELLARHIHRASERPGLFVALSCSGLSSKHAQAELFGYAAGAYQGSASSRAGWFGSANNGTLYLDEIGDLPLPLQAELLSALETGEVLRVGASQPSPADVRLLAATSIDLAQAVAAGKFNERLYGYLSDGRLDLPPLRERTGDILPMAEYFLGIYAQRLSLPLPAISDAAQLRLEAHSWPGNTRELENVIHFALLVSSGDEILSQHLNLVGSVVALTAVQTAIEAILNDAQPEQLRALQQLLNGSQERLHTLINVADTPG</sequence>
<evidence type="ECO:0000256" key="5">
    <source>
        <dbReference type="ARBA" id="ARBA00023163"/>
    </source>
</evidence>
<dbReference type="InterPro" id="IPR027417">
    <property type="entry name" value="P-loop_NTPase"/>
</dbReference>
<keyword evidence="5" id="KW-0804">Transcription</keyword>
<dbReference type="Proteomes" id="UP000242418">
    <property type="component" value="Unassembled WGS sequence"/>
</dbReference>
<dbReference type="PROSITE" id="PS50045">
    <property type="entry name" value="SIGMA54_INTERACT_4"/>
    <property type="match status" value="1"/>
</dbReference>
<protein>
    <submittedName>
        <fullName evidence="7">Sigma-54 interaction domain-containing protein</fullName>
    </submittedName>
</protein>
<reference evidence="7 8" key="1">
    <citation type="submission" date="2016-10" db="EMBL/GenBank/DDBJ databases">
        <authorList>
            <person name="Varghese N."/>
            <person name="Submissions S."/>
        </authorList>
    </citation>
    <scope>NUCLEOTIDE SEQUENCE [LARGE SCALE GENOMIC DNA]</scope>
    <source>
        <strain evidence="7 8">DSM 17833</strain>
    </source>
</reference>
<evidence type="ECO:0000256" key="3">
    <source>
        <dbReference type="ARBA" id="ARBA00023015"/>
    </source>
</evidence>
<dbReference type="GO" id="GO:0005524">
    <property type="term" value="F:ATP binding"/>
    <property type="evidence" value="ECO:0007669"/>
    <property type="project" value="UniProtKB-KW"/>
</dbReference>
<dbReference type="CDD" id="cd00009">
    <property type="entry name" value="AAA"/>
    <property type="match status" value="1"/>
</dbReference>
<dbReference type="EMBL" id="FMTL01000002">
    <property type="protein sequence ID" value="SCW66254.1"/>
    <property type="molecule type" value="Genomic_DNA"/>
</dbReference>
<dbReference type="SMART" id="SM00382">
    <property type="entry name" value="AAA"/>
    <property type="match status" value="1"/>
</dbReference>
<dbReference type="Pfam" id="PF25601">
    <property type="entry name" value="AAA_lid_14"/>
    <property type="match status" value="1"/>
</dbReference>
<dbReference type="PROSITE" id="PS00676">
    <property type="entry name" value="SIGMA54_INTERACT_2"/>
    <property type="match status" value="1"/>
</dbReference>
<dbReference type="Gene3D" id="1.10.8.60">
    <property type="match status" value="1"/>
</dbReference>